<evidence type="ECO:0000313" key="2">
    <source>
        <dbReference type="Proteomes" id="UP001164929"/>
    </source>
</evidence>
<dbReference type="AlphaFoldDB" id="A0AAD6WG24"/>
<organism evidence="1 2">
    <name type="scientific">Populus alba x Populus x berolinensis</name>
    <dbReference type="NCBI Taxonomy" id="444605"/>
    <lineage>
        <taxon>Eukaryota</taxon>
        <taxon>Viridiplantae</taxon>
        <taxon>Streptophyta</taxon>
        <taxon>Embryophyta</taxon>
        <taxon>Tracheophyta</taxon>
        <taxon>Spermatophyta</taxon>
        <taxon>Magnoliopsida</taxon>
        <taxon>eudicotyledons</taxon>
        <taxon>Gunneridae</taxon>
        <taxon>Pentapetalae</taxon>
        <taxon>rosids</taxon>
        <taxon>fabids</taxon>
        <taxon>Malpighiales</taxon>
        <taxon>Salicaceae</taxon>
        <taxon>Saliceae</taxon>
        <taxon>Populus</taxon>
    </lineage>
</organism>
<evidence type="ECO:0000313" key="1">
    <source>
        <dbReference type="EMBL" id="KAJ7010476.1"/>
    </source>
</evidence>
<reference evidence="1 2" key="1">
    <citation type="journal article" date="2023" name="Mol. Ecol. Resour.">
        <title>Chromosome-level genome assembly of a triploid poplar Populus alba 'Berolinensis'.</title>
        <authorList>
            <person name="Chen S."/>
            <person name="Yu Y."/>
            <person name="Wang X."/>
            <person name="Wang S."/>
            <person name="Zhang T."/>
            <person name="Zhou Y."/>
            <person name="He R."/>
            <person name="Meng N."/>
            <person name="Wang Y."/>
            <person name="Liu W."/>
            <person name="Liu Z."/>
            <person name="Liu J."/>
            <person name="Guo Q."/>
            <person name="Huang H."/>
            <person name="Sederoff R.R."/>
            <person name="Wang G."/>
            <person name="Qu G."/>
            <person name="Chen S."/>
        </authorList>
    </citation>
    <scope>NUCLEOTIDE SEQUENCE [LARGE SCALE GENOMIC DNA]</scope>
    <source>
        <strain evidence="1">SC-2020</strain>
    </source>
</reference>
<dbReference type="Proteomes" id="UP001164929">
    <property type="component" value="Chromosome 1"/>
</dbReference>
<accession>A0AAD6WG24</accession>
<keyword evidence="2" id="KW-1185">Reference proteome</keyword>
<dbReference type="EMBL" id="JAQIZT010000001">
    <property type="protein sequence ID" value="KAJ7010476.1"/>
    <property type="molecule type" value="Genomic_DNA"/>
</dbReference>
<comment type="caution">
    <text evidence="1">The sequence shown here is derived from an EMBL/GenBank/DDBJ whole genome shotgun (WGS) entry which is preliminary data.</text>
</comment>
<sequence>MEDQKPAAWLCHSRKLFWNPLSNLLKLQSQKSVEDKIGGKWLPNLAANTVYAKSIEEDRRERVAGVERLTGTYPILFPWYQYGNFLQDKKQDDTSGTLLKARRVRAVKQHATQLNS</sequence>
<name>A0AAD6WG24_9ROSI</name>
<protein>
    <submittedName>
        <fullName evidence="1">Uncharacterized protein</fullName>
    </submittedName>
</protein>
<proteinExistence type="predicted"/>
<gene>
    <name evidence="1" type="ORF">NC653_001043</name>
</gene>